<evidence type="ECO:0000313" key="7">
    <source>
        <dbReference type="EMBL" id="SUZ47769.1"/>
    </source>
</evidence>
<dbReference type="InterPro" id="IPR042098">
    <property type="entry name" value="TauD-like_sf"/>
</dbReference>
<comment type="similarity">
    <text evidence="1">Belongs to the TfdA dioxygenase family.</text>
</comment>
<dbReference type="InterPro" id="IPR051323">
    <property type="entry name" value="AtsK-like"/>
</dbReference>
<evidence type="ECO:0000256" key="2">
    <source>
        <dbReference type="ARBA" id="ARBA00022723"/>
    </source>
</evidence>
<dbReference type="PANTHER" id="PTHR30468">
    <property type="entry name" value="ALPHA-KETOGLUTARATE-DEPENDENT SULFONATE DIOXYGENASE"/>
    <property type="match status" value="1"/>
</dbReference>
<organism evidence="7">
    <name type="scientific">marine metagenome</name>
    <dbReference type="NCBI Taxonomy" id="408172"/>
    <lineage>
        <taxon>unclassified sequences</taxon>
        <taxon>metagenomes</taxon>
        <taxon>ecological metagenomes</taxon>
    </lineage>
</organism>
<protein>
    <recommendedName>
        <fullName evidence="6">TauD/TfdA-like domain-containing protein</fullName>
    </recommendedName>
</protein>
<dbReference type="AlphaFoldDB" id="A0A381MZW6"/>
<gene>
    <name evidence="7" type="ORF">METZ01_LOCUS623</name>
</gene>
<evidence type="ECO:0000256" key="4">
    <source>
        <dbReference type="ARBA" id="ARBA00023002"/>
    </source>
</evidence>
<reference evidence="7" key="1">
    <citation type="submission" date="2018-05" db="EMBL/GenBank/DDBJ databases">
        <authorList>
            <person name="Lanie J.A."/>
            <person name="Ng W.-L."/>
            <person name="Kazmierczak K.M."/>
            <person name="Andrzejewski T.M."/>
            <person name="Davidsen T.M."/>
            <person name="Wayne K.J."/>
            <person name="Tettelin H."/>
            <person name="Glass J.I."/>
            <person name="Rusch D."/>
            <person name="Podicherti R."/>
            <person name="Tsui H.-C.T."/>
            <person name="Winkler M.E."/>
        </authorList>
    </citation>
    <scope>NUCLEOTIDE SEQUENCE</scope>
</reference>
<evidence type="ECO:0000259" key="6">
    <source>
        <dbReference type="Pfam" id="PF02668"/>
    </source>
</evidence>
<keyword evidence="3" id="KW-0223">Dioxygenase</keyword>
<dbReference type="SUPFAM" id="SSF51197">
    <property type="entry name" value="Clavaminate synthase-like"/>
    <property type="match status" value="1"/>
</dbReference>
<dbReference type="EMBL" id="UINC01000033">
    <property type="protein sequence ID" value="SUZ47769.1"/>
    <property type="molecule type" value="Genomic_DNA"/>
</dbReference>
<name>A0A381MZW6_9ZZZZ</name>
<proteinExistence type="inferred from homology"/>
<feature type="domain" description="TauD/TfdA-like" evidence="6">
    <location>
        <begin position="16"/>
        <end position="274"/>
    </location>
</feature>
<accession>A0A381MZW6</accession>
<dbReference type="Gene3D" id="3.60.130.10">
    <property type="entry name" value="Clavaminate synthase-like"/>
    <property type="match status" value="1"/>
</dbReference>
<evidence type="ECO:0000256" key="1">
    <source>
        <dbReference type="ARBA" id="ARBA00005896"/>
    </source>
</evidence>
<dbReference type="PANTHER" id="PTHR30468:SF1">
    <property type="entry name" value="ALPHA-KETOGLUTARATE-DEPENDENT SULFONATE DIOXYGENASE"/>
    <property type="match status" value="1"/>
</dbReference>
<dbReference type="Pfam" id="PF02668">
    <property type="entry name" value="TauD"/>
    <property type="match status" value="1"/>
</dbReference>
<dbReference type="GO" id="GO:0016706">
    <property type="term" value="F:2-oxoglutarate-dependent dioxygenase activity"/>
    <property type="evidence" value="ECO:0007669"/>
    <property type="project" value="TreeGrafter"/>
</dbReference>
<sequence length="281" mass="32338">MRVTATEGAYYNRISVTPTTGSIGADVEQVDLRDFDDELIAELHDAWMRHKVLFFRDQKLSQTQHVAYGKAFGELEVHPFSPQAEGHPEILVLESTPEKFQAAESWHTDVTFRECPPDGSVLLARVVPEWGGDTVWANMELAYERLPDDIKEQIDGRYAVHSYVKAFGGSMSEEQRSEALEQFPEQKHPIVRTHPVTGKKGLFINRPFTLTIDGMTAEESRPLRRRLFEQATLPEFQVRFRWRADSIAQWDNRITQHYGVPDHGGHHRRMERVTLVGERPF</sequence>
<evidence type="ECO:0000256" key="3">
    <source>
        <dbReference type="ARBA" id="ARBA00022964"/>
    </source>
</evidence>
<keyword evidence="5" id="KW-0408">Iron</keyword>
<keyword evidence="4" id="KW-0560">Oxidoreductase</keyword>
<evidence type="ECO:0000256" key="5">
    <source>
        <dbReference type="ARBA" id="ARBA00023004"/>
    </source>
</evidence>
<dbReference type="GO" id="GO:0046872">
    <property type="term" value="F:metal ion binding"/>
    <property type="evidence" value="ECO:0007669"/>
    <property type="project" value="UniProtKB-KW"/>
</dbReference>
<dbReference type="GO" id="GO:0005737">
    <property type="term" value="C:cytoplasm"/>
    <property type="evidence" value="ECO:0007669"/>
    <property type="project" value="TreeGrafter"/>
</dbReference>
<keyword evidence="2" id="KW-0479">Metal-binding</keyword>
<dbReference type="InterPro" id="IPR003819">
    <property type="entry name" value="TauD/TfdA-like"/>
</dbReference>